<dbReference type="EMBL" id="MU853426">
    <property type="protein sequence ID" value="KAK4131244.1"/>
    <property type="molecule type" value="Genomic_DNA"/>
</dbReference>
<evidence type="ECO:0000256" key="8">
    <source>
        <dbReference type="SAM" id="SignalP"/>
    </source>
</evidence>
<dbReference type="PANTHER" id="PTHR24269">
    <property type="entry name" value="KREMEN PROTEIN"/>
    <property type="match status" value="1"/>
</dbReference>
<evidence type="ECO:0000256" key="2">
    <source>
        <dbReference type="ARBA" id="ARBA00022692"/>
    </source>
</evidence>
<feature type="region of interest" description="Disordered" evidence="7">
    <location>
        <begin position="124"/>
        <end position="206"/>
    </location>
</feature>
<evidence type="ECO:0000256" key="6">
    <source>
        <dbReference type="ARBA" id="ARBA00023180"/>
    </source>
</evidence>
<dbReference type="InterPro" id="IPR051836">
    <property type="entry name" value="Kremen_rcpt"/>
</dbReference>
<dbReference type="SMART" id="SM00321">
    <property type="entry name" value="WSC"/>
    <property type="match status" value="1"/>
</dbReference>
<dbReference type="Proteomes" id="UP001304895">
    <property type="component" value="Unassembled WGS sequence"/>
</dbReference>
<reference evidence="10" key="1">
    <citation type="journal article" date="2023" name="Mol. Phylogenet. Evol.">
        <title>Genome-scale phylogeny and comparative genomics of the fungal order Sordariales.</title>
        <authorList>
            <person name="Hensen N."/>
            <person name="Bonometti L."/>
            <person name="Westerberg I."/>
            <person name="Brannstrom I.O."/>
            <person name="Guillou S."/>
            <person name="Cros-Aarteil S."/>
            <person name="Calhoun S."/>
            <person name="Haridas S."/>
            <person name="Kuo A."/>
            <person name="Mondo S."/>
            <person name="Pangilinan J."/>
            <person name="Riley R."/>
            <person name="LaButti K."/>
            <person name="Andreopoulos B."/>
            <person name="Lipzen A."/>
            <person name="Chen C."/>
            <person name="Yan M."/>
            <person name="Daum C."/>
            <person name="Ng V."/>
            <person name="Clum A."/>
            <person name="Steindorff A."/>
            <person name="Ohm R.A."/>
            <person name="Martin F."/>
            <person name="Silar P."/>
            <person name="Natvig D.O."/>
            <person name="Lalanne C."/>
            <person name="Gautier V."/>
            <person name="Ament-Velasquez S.L."/>
            <person name="Kruys A."/>
            <person name="Hutchinson M.I."/>
            <person name="Powell A.J."/>
            <person name="Barry K."/>
            <person name="Miller A.N."/>
            <person name="Grigoriev I.V."/>
            <person name="Debuchy R."/>
            <person name="Gladieux P."/>
            <person name="Hiltunen Thoren M."/>
            <person name="Johannesson H."/>
        </authorList>
    </citation>
    <scope>NUCLEOTIDE SEQUENCE</scope>
    <source>
        <strain evidence="10">CBS 123565</strain>
    </source>
</reference>
<gene>
    <name evidence="10" type="ORF">BT67DRAFT_444832</name>
</gene>
<keyword evidence="2" id="KW-0812">Transmembrane</keyword>
<feature type="signal peptide" evidence="8">
    <location>
        <begin position="1"/>
        <end position="21"/>
    </location>
</feature>
<organism evidence="10 11">
    <name type="scientific">Trichocladium antarcticum</name>
    <dbReference type="NCBI Taxonomy" id="1450529"/>
    <lineage>
        <taxon>Eukaryota</taxon>
        <taxon>Fungi</taxon>
        <taxon>Dikarya</taxon>
        <taxon>Ascomycota</taxon>
        <taxon>Pezizomycotina</taxon>
        <taxon>Sordariomycetes</taxon>
        <taxon>Sordariomycetidae</taxon>
        <taxon>Sordariales</taxon>
        <taxon>Chaetomiaceae</taxon>
        <taxon>Trichocladium</taxon>
    </lineage>
</organism>
<dbReference type="Pfam" id="PF01822">
    <property type="entry name" value="WSC"/>
    <property type="match status" value="1"/>
</dbReference>
<evidence type="ECO:0000256" key="4">
    <source>
        <dbReference type="ARBA" id="ARBA00022989"/>
    </source>
</evidence>
<proteinExistence type="predicted"/>
<dbReference type="PANTHER" id="PTHR24269:SF16">
    <property type="entry name" value="PROTEIN SLG1"/>
    <property type="match status" value="1"/>
</dbReference>
<evidence type="ECO:0000256" key="1">
    <source>
        <dbReference type="ARBA" id="ARBA00004167"/>
    </source>
</evidence>
<dbReference type="PROSITE" id="PS51212">
    <property type="entry name" value="WSC"/>
    <property type="match status" value="1"/>
</dbReference>
<keyword evidence="5" id="KW-0472">Membrane</keyword>
<sequence>MRAQSATVSAWLLAFAGLARSAGSVSGSIPPWKDLGCYVDDESPPTLNNFLGTHVFQTVTQCENDCMGAGYKFAGLKQGNQCWCGNTVNRERAVDASRCDIACAGYAVDMCGGLDHLNIYENPTKPSLVPNTPTPPSPTAPTPTAPNPTAPTPGTPTPGTPTPGPPNPASPNPAKPDPPTPTPNSPNPTSPSPTPPAPNSANGFSPREQLGTLFMAQGIIFLGLVAHQYYQ</sequence>
<feature type="chain" id="PRO_5043007327" evidence="8">
    <location>
        <begin position="22"/>
        <end position="231"/>
    </location>
</feature>
<dbReference type="AlphaFoldDB" id="A0AAN6ZBE3"/>
<accession>A0AAN6ZBE3</accession>
<evidence type="ECO:0000256" key="7">
    <source>
        <dbReference type="SAM" id="MobiDB-lite"/>
    </source>
</evidence>
<evidence type="ECO:0000313" key="10">
    <source>
        <dbReference type="EMBL" id="KAK4131244.1"/>
    </source>
</evidence>
<keyword evidence="6" id="KW-0325">Glycoprotein</keyword>
<dbReference type="GO" id="GO:0005886">
    <property type="term" value="C:plasma membrane"/>
    <property type="evidence" value="ECO:0007669"/>
    <property type="project" value="TreeGrafter"/>
</dbReference>
<evidence type="ECO:0000259" key="9">
    <source>
        <dbReference type="PROSITE" id="PS51212"/>
    </source>
</evidence>
<evidence type="ECO:0000256" key="3">
    <source>
        <dbReference type="ARBA" id="ARBA00022729"/>
    </source>
</evidence>
<comment type="subcellular location">
    <subcellularLocation>
        <location evidence="1">Membrane</location>
        <topology evidence="1">Single-pass membrane protein</topology>
    </subcellularLocation>
</comment>
<feature type="compositionally biased region" description="Pro residues" evidence="7">
    <location>
        <begin position="132"/>
        <end position="198"/>
    </location>
</feature>
<name>A0AAN6ZBE3_9PEZI</name>
<dbReference type="InterPro" id="IPR002889">
    <property type="entry name" value="WSC_carb-bd"/>
</dbReference>
<keyword evidence="4" id="KW-1133">Transmembrane helix</keyword>
<evidence type="ECO:0000256" key="5">
    <source>
        <dbReference type="ARBA" id="ARBA00023136"/>
    </source>
</evidence>
<feature type="domain" description="WSC" evidence="9">
    <location>
        <begin position="31"/>
        <end position="123"/>
    </location>
</feature>
<evidence type="ECO:0000313" key="11">
    <source>
        <dbReference type="Proteomes" id="UP001304895"/>
    </source>
</evidence>
<protein>
    <submittedName>
        <fullName evidence="10">WSC-domain-containing protein</fullName>
    </submittedName>
</protein>
<comment type="caution">
    <text evidence="10">The sequence shown here is derived from an EMBL/GenBank/DDBJ whole genome shotgun (WGS) entry which is preliminary data.</text>
</comment>
<reference evidence="10" key="2">
    <citation type="submission" date="2023-05" db="EMBL/GenBank/DDBJ databases">
        <authorList>
            <consortium name="Lawrence Berkeley National Laboratory"/>
            <person name="Steindorff A."/>
            <person name="Hensen N."/>
            <person name="Bonometti L."/>
            <person name="Westerberg I."/>
            <person name="Brannstrom I.O."/>
            <person name="Guillou S."/>
            <person name="Cros-Aarteil S."/>
            <person name="Calhoun S."/>
            <person name="Haridas S."/>
            <person name="Kuo A."/>
            <person name="Mondo S."/>
            <person name="Pangilinan J."/>
            <person name="Riley R."/>
            <person name="Labutti K."/>
            <person name="Andreopoulos B."/>
            <person name="Lipzen A."/>
            <person name="Chen C."/>
            <person name="Yanf M."/>
            <person name="Daum C."/>
            <person name="Ng V."/>
            <person name="Clum A."/>
            <person name="Ohm R."/>
            <person name="Martin F."/>
            <person name="Silar P."/>
            <person name="Natvig D."/>
            <person name="Lalanne C."/>
            <person name="Gautier V."/>
            <person name="Ament-Velasquez S.L."/>
            <person name="Kruys A."/>
            <person name="Hutchinson M.I."/>
            <person name="Powell A.J."/>
            <person name="Barry K."/>
            <person name="Miller A.N."/>
            <person name="Grigoriev I.V."/>
            <person name="Debuchy R."/>
            <person name="Gladieux P."/>
            <person name="Thoren M.H."/>
            <person name="Johannesson H."/>
        </authorList>
    </citation>
    <scope>NUCLEOTIDE SEQUENCE</scope>
    <source>
        <strain evidence="10">CBS 123565</strain>
    </source>
</reference>
<keyword evidence="3 8" id="KW-0732">Signal</keyword>
<keyword evidence="11" id="KW-1185">Reference proteome</keyword>